<organism evidence="1 2">
    <name type="scientific">Leptospira interrogans str. 2002000626</name>
    <dbReference type="NCBI Taxonomy" id="996803"/>
    <lineage>
        <taxon>Bacteria</taxon>
        <taxon>Pseudomonadati</taxon>
        <taxon>Spirochaetota</taxon>
        <taxon>Spirochaetia</taxon>
        <taxon>Leptospirales</taxon>
        <taxon>Leptospiraceae</taxon>
        <taxon>Leptospira</taxon>
    </lineage>
</organism>
<protein>
    <submittedName>
        <fullName evidence="1">Uncharacterized protein</fullName>
    </submittedName>
</protein>
<name>A0A829D5S9_LEPIR</name>
<gene>
    <name evidence="1" type="ORF">LEP1GSC029_1144</name>
</gene>
<comment type="caution">
    <text evidence="1">The sequence shown here is derived from an EMBL/GenBank/DDBJ whole genome shotgun (WGS) entry which is preliminary data.</text>
</comment>
<evidence type="ECO:0000313" key="2">
    <source>
        <dbReference type="Proteomes" id="UP000012329"/>
    </source>
</evidence>
<evidence type="ECO:0000313" key="1">
    <source>
        <dbReference type="EMBL" id="EMY03661.1"/>
    </source>
</evidence>
<feature type="non-terminal residue" evidence="1">
    <location>
        <position position="34"/>
    </location>
</feature>
<dbReference type="Proteomes" id="UP000012329">
    <property type="component" value="Unassembled WGS sequence"/>
</dbReference>
<sequence length="34" mass="4055">MIFIEKLRTDILELIQSSEFEKKKLIKVSEEDSN</sequence>
<accession>A0A829D5S9</accession>
<dbReference type="AlphaFoldDB" id="A0A829D5S9"/>
<proteinExistence type="predicted"/>
<dbReference type="EMBL" id="AFJL02000173">
    <property type="protein sequence ID" value="EMY03661.1"/>
    <property type="molecule type" value="Genomic_DNA"/>
</dbReference>
<reference evidence="1 2" key="1">
    <citation type="submission" date="2013-02" db="EMBL/GenBank/DDBJ databases">
        <authorList>
            <person name="Harkins D.M."/>
            <person name="Durkin A.S."/>
            <person name="Brinkac L.M."/>
            <person name="Haft D.H."/>
            <person name="Selengut J.D."/>
            <person name="Sanka R."/>
            <person name="DePew J."/>
            <person name="Purushe J."/>
            <person name="Whelen A.C."/>
            <person name="Vinetz J.M."/>
            <person name="Sutton G.G."/>
            <person name="Nierman W.C."/>
            <person name="Fouts D.E."/>
        </authorList>
    </citation>
    <scope>NUCLEOTIDE SEQUENCE [LARGE SCALE GENOMIC DNA]</scope>
    <source>
        <strain evidence="1 2">2002000626</strain>
    </source>
</reference>